<reference evidence="3" key="1">
    <citation type="submission" date="2017-02" db="EMBL/GenBank/DDBJ databases">
        <authorList>
            <person name="Tafer H."/>
            <person name="Lopandic K."/>
        </authorList>
    </citation>
    <scope>NUCLEOTIDE SEQUENCE [LARGE SCALE GENOMIC DNA]</scope>
    <source>
        <strain evidence="3">CBS 366.77</strain>
    </source>
</reference>
<gene>
    <name evidence="2" type="ORF">PHISCL_04834</name>
</gene>
<accession>A0A3A2ZXT4</accession>
<evidence type="ECO:0000313" key="3">
    <source>
        <dbReference type="Proteomes" id="UP000266188"/>
    </source>
</evidence>
<proteinExistence type="predicted"/>
<dbReference type="Proteomes" id="UP000266188">
    <property type="component" value="Unassembled WGS sequence"/>
</dbReference>
<name>A0A3A2ZXT4_9EURO</name>
<dbReference type="OrthoDB" id="4343623at2759"/>
<comment type="caution">
    <text evidence="2">The sequence shown here is derived from an EMBL/GenBank/DDBJ whole genome shotgun (WGS) entry which is preliminary data.</text>
</comment>
<keyword evidence="3" id="KW-1185">Reference proteome</keyword>
<sequence>MNLMPDEASKKLEDMGESVERIRNRASSVRNDMVQNIEEGFQSISKEGKKEWANATSSNKDSLPNPDETGRIDRMDKAKMTEYLQEKNKNEGRLPSTAKGGAE</sequence>
<protein>
    <submittedName>
        <fullName evidence="2">Uncharacterized protein</fullName>
    </submittedName>
</protein>
<feature type="region of interest" description="Disordered" evidence="1">
    <location>
        <begin position="49"/>
        <end position="74"/>
    </location>
</feature>
<feature type="region of interest" description="Disordered" evidence="1">
    <location>
        <begin position="84"/>
        <end position="103"/>
    </location>
</feature>
<dbReference type="AlphaFoldDB" id="A0A3A2ZXT4"/>
<organism evidence="2 3">
    <name type="scientific">Aspergillus sclerotialis</name>
    <dbReference type="NCBI Taxonomy" id="2070753"/>
    <lineage>
        <taxon>Eukaryota</taxon>
        <taxon>Fungi</taxon>
        <taxon>Dikarya</taxon>
        <taxon>Ascomycota</taxon>
        <taxon>Pezizomycotina</taxon>
        <taxon>Eurotiomycetes</taxon>
        <taxon>Eurotiomycetidae</taxon>
        <taxon>Eurotiales</taxon>
        <taxon>Aspergillaceae</taxon>
        <taxon>Aspergillus</taxon>
        <taxon>Aspergillus subgen. Polypaecilum</taxon>
    </lineage>
</organism>
<dbReference type="EMBL" id="MVGC01000149">
    <property type="protein sequence ID" value="RJE22815.1"/>
    <property type="molecule type" value="Genomic_DNA"/>
</dbReference>
<evidence type="ECO:0000313" key="2">
    <source>
        <dbReference type="EMBL" id="RJE22815.1"/>
    </source>
</evidence>
<evidence type="ECO:0000256" key="1">
    <source>
        <dbReference type="SAM" id="MobiDB-lite"/>
    </source>
</evidence>